<dbReference type="PANTHER" id="PTHR43479:SF11">
    <property type="entry name" value="ACREF_ENVCD OPERON REPRESSOR-RELATED"/>
    <property type="match status" value="1"/>
</dbReference>
<dbReference type="InterPro" id="IPR036271">
    <property type="entry name" value="Tet_transcr_reg_TetR-rel_C_sf"/>
</dbReference>
<dbReference type="Pfam" id="PF00440">
    <property type="entry name" value="TetR_N"/>
    <property type="match status" value="1"/>
</dbReference>
<accession>A0ABY4GL21</accession>
<dbReference type="InterPro" id="IPR009057">
    <property type="entry name" value="Homeodomain-like_sf"/>
</dbReference>
<dbReference type="SUPFAM" id="SSF46689">
    <property type="entry name" value="Homeodomain-like"/>
    <property type="match status" value="1"/>
</dbReference>
<keyword evidence="2 3" id="KW-0238">DNA-binding</keyword>
<feature type="domain" description="HTH tetR-type" evidence="4">
    <location>
        <begin position="1"/>
        <end position="61"/>
    </location>
</feature>
<evidence type="ECO:0000313" key="6">
    <source>
        <dbReference type="Proteomes" id="UP000831537"/>
    </source>
</evidence>
<organism evidence="5 6">
    <name type="scientific">Gracilibacillus salinarum</name>
    <dbReference type="NCBI Taxonomy" id="2932255"/>
    <lineage>
        <taxon>Bacteria</taxon>
        <taxon>Bacillati</taxon>
        <taxon>Bacillota</taxon>
        <taxon>Bacilli</taxon>
        <taxon>Bacillales</taxon>
        <taxon>Bacillaceae</taxon>
        <taxon>Gracilibacillus</taxon>
    </lineage>
</organism>
<evidence type="ECO:0000256" key="1">
    <source>
        <dbReference type="ARBA" id="ARBA00022491"/>
    </source>
</evidence>
<proteinExistence type="predicted"/>
<dbReference type="SUPFAM" id="SSF48498">
    <property type="entry name" value="Tetracyclin repressor-like, C-terminal domain"/>
    <property type="match status" value="1"/>
</dbReference>
<keyword evidence="1" id="KW-0678">Repressor</keyword>
<gene>
    <name evidence="5" type="ORF">MUN87_20080</name>
</gene>
<reference evidence="5 6" key="1">
    <citation type="submission" date="2022-04" db="EMBL/GenBank/DDBJ databases">
        <title>Gracilibacillus sp. isolated from saltern.</title>
        <authorList>
            <person name="Won M."/>
            <person name="Lee C.-M."/>
            <person name="Woen H.-Y."/>
            <person name="Kwon S.-W."/>
        </authorList>
    </citation>
    <scope>NUCLEOTIDE SEQUENCE [LARGE SCALE GENOMIC DNA]</scope>
    <source>
        <strain evidence="5 6">SSPM10-3</strain>
    </source>
</reference>
<evidence type="ECO:0000256" key="2">
    <source>
        <dbReference type="ARBA" id="ARBA00023125"/>
    </source>
</evidence>
<name>A0ABY4GL21_9BACI</name>
<dbReference type="PROSITE" id="PS01081">
    <property type="entry name" value="HTH_TETR_1"/>
    <property type="match status" value="1"/>
</dbReference>
<dbReference type="PROSITE" id="PS50977">
    <property type="entry name" value="HTH_TETR_2"/>
    <property type="match status" value="1"/>
</dbReference>
<sequence length="191" mass="21775">MDRKKQIIAAATESFSQFGYKATTMDLVSKIAKVGKGTIYNYFSNKEELLKAIIQNVATEMREVATQSIRSERSFIDNFNNVLHHVVAFRDQHELTIKLSQEAIQLGTPIVTEALDALEEEICLFIEERISKAIERKEIRSCDPSITAFLMFKMYINLVNDWKLRGNDALPKDEVADFIQLHFIEGLAPTS</sequence>
<keyword evidence="6" id="KW-1185">Reference proteome</keyword>
<dbReference type="InterPro" id="IPR050624">
    <property type="entry name" value="HTH-type_Tx_Regulator"/>
</dbReference>
<dbReference type="PANTHER" id="PTHR43479">
    <property type="entry name" value="ACREF/ENVCD OPERON REPRESSOR-RELATED"/>
    <property type="match status" value="1"/>
</dbReference>
<dbReference type="Gene3D" id="1.10.357.10">
    <property type="entry name" value="Tetracycline Repressor, domain 2"/>
    <property type="match status" value="1"/>
</dbReference>
<dbReference type="Proteomes" id="UP000831537">
    <property type="component" value="Chromosome"/>
</dbReference>
<dbReference type="RefSeq" id="WP_244743418.1">
    <property type="nucleotide sequence ID" value="NZ_CP095071.1"/>
</dbReference>
<evidence type="ECO:0000259" key="4">
    <source>
        <dbReference type="PROSITE" id="PS50977"/>
    </source>
</evidence>
<protein>
    <submittedName>
        <fullName evidence="5">TetR/AcrR family transcriptional regulator</fullName>
    </submittedName>
</protein>
<dbReference type="Gene3D" id="1.10.10.60">
    <property type="entry name" value="Homeodomain-like"/>
    <property type="match status" value="1"/>
</dbReference>
<feature type="DNA-binding region" description="H-T-H motif" evidence="3">
    <location>
        <begin position="24"/>
        <end position="43"/>
    </location>
</feature>
<dbReference type="InterPro" id="IPR001647">
    <property type="entry name" value="HTH_TetR"/>
</dbReference>
<evidence type="ECO:0000256" key="3">
    <source>
        <dbReference type="PROSITE-ProRule" id="PRU00335"/>
    </source>
</evidence>
<dbReference type="InterPro" id="IPR023772">
    <property type="entry name" value="DNA-bd_HTH_TetR-type_CS"/>
</dbReference>
<dbReference type="PRINTS" id="PR00455">
    <property type="entry name" value="HTHTETR"/>
</dbReference>
<evidence type="ECO:0000313" key="5">
    <source>
        <dbReference type="EMBL" id="UOQ84919.1"/>
    </source>
</evidence>
<dbReference type="EMBL" id="CP095071">
    <property type="protein sequence ID" value="UOQ84919.1"/>
    <property type="molecule type" value="Genomic_DNA"/>
</dbReference>